<dbReference type="Proteomes" id="UP000607653">
    <property type="component" value="Unassembled WGS sequence"/>
</dbReference>
<keyword evidence="2" id="KW-1185">Reference proteome</keyword>
<gene>
    <name evidence="1" type="ORF">HUJ06_026589</name>
</gene>
<reference evidence="1 2" key="1">
    <citation type="journal article" date="2020" name="Mol. Biol. Evol.">
        <title>Distinct Expression and Methylation Patterns for Genes with Different Fates following a Single Whole-Genome Duplication in Flowering Plants.</title>
        <authorList>
            <person name="Shi T."/>
            <person name="Rahmani R.S."/>
            <person name="Gugger P.F."/>
            <person name="Wang M."/>
            <person name="Li H."/>
            <person name="Zhang Y."/>
            <person name="Li Z."/>
            <person name="Wang Q."/>
            <person name="Van de Peer Y."/>
            <person name="Marchal K."/>
            <person name="Chen J."/>
        </authorList>
    </citation>
    <scope>NUCLEOTIDE SEQUENCE [LARGE SCALE GENOMIC DNA]</scope>
    <source>
        <tissue evidence="1">Leaf</tissue>
    </source>
</reference>
<organism evidence="1 2">
    <name type="scientific">Nelumbo nucifera</name>
    <name type="common">Sacred lotus</name>
    <dbReference type="NCBI Taxonomy" id="4432"/>
    <lineage>
        <taxon>Eukaryota</taxon>
        <taxon>Viridiplantae</taxon>
        <taxon>Streptophyta</taxon>
        <taxon>Embryophyta</taxon>
        <taxon>Tracheophyta</taxon>
        <taxon>Spermatophyta</taxon>
        <taxon>Magnoliopsida</taxon>
        <taxon>Proteales</taxon>
        <taxon>Nelumbonaceae</taxon>
        <taxon>Nelumbo</taxon>
    </lineage>
</organism>
<dbReference type="AlphaFoldDB" id="A0A822Y238"/>
<evidence type="ECO:0000313" key="2">
    <source>
        <dbReference type="Proteomes" id="UP000607653"/>
    </source>
</evidence>
<comment type="caution">
    <text evidence="1">The sequence shown here is derived from an EMBL/GenBank/DDBJ whole genome shotgun (WGS) entry which is preliminary data.</text>
</comment>
<evidence type="ECO:0008006" key="3">
    <source>
        <dbReference type="Google" id="ProtNLM"/>
    </source>
</evidence>
<proteinExistence type="predicted"/>
<accession>A0A822Y238</accession>
<name>A0A822Y238_NELNU</name>
<protein>
    <recommendedName>
        <fullName evidence="3">Exostosin GT47 domain-containing protein</fullName>
    </recommendedName>
</protein>
<dbReference type="EMBL" id="DUZY01000001">
    <property type="protein sequence ID" value="DAD25125.1"/>
    <property type="molecule type" value="Genomic_DNA"/>
</dbReference>
<sequence>MGSSNRRSRTNCVAIPSSWSNPSRLIPRCMRRRLSSSKFCLFFYGGNISGIGDALQISCVSVVITERPILDLPFMDVLRWSETTVFVGAGGGVEGMKKQLDRTCKRERDTRE</sequence>
<evidence type="ECO:0000313" key="1">
    <source>
        <dbReference type="EMBL" id="DAD25125.1"/>
    </source>
</evidence>